<feature type="compositionally biased region" description="Polar residues" evidence="1">
    <location>
        <begin position="950"/>
        <end position="959"/>
    </location>
</feature>
<feature type="region of interest" description="Disordered" evidence="1">
    <location>
        <begin position="939"/>
        <end position="959"/>
    </location>
</feature>
<dbReference type="InterPro" id="IPR019391">
    <property type="entry name" value="Storkhead-box_WHD"/>
</dbReference>
<feature type="region of interest" description="Disordered" evidence="1">
    <location>
        <begin position="736"/>
        <end position="788"/>
    </location>
</feature>
<feature type="compositionally biased region" description="Low complexity" evidence="1">
    <location>
        <begin position="553"/>
        <end position="568"/>
    </location>
</feature>
<feature type="compositionally biased region" description="Low complexity" evidence="1">
    <location>
        <begin position="481"/>
        <end position="495"/>
    </location>
</feature>
<feature type="compositionally biased region" description="Polar residues" evidence="1">
    <location>
        <begin position="458"/>
        <end position="469"/>
    </location>
</feature>
<dbReference type="OrthoDB" id="10020110at2759"/>
<gene>
    <name evidence="3" type="ORF">HCN44_004012</name>
</gene>
<feature type="compositionally biased region" description="Low complexity" evidence="1">
    <location>
        <begin position="577"/>
        <end position="604"/>
    </location>
</feature>
<feature type="compositionally biased region" description="Low complexity" evidence="1">
    <location>
        <begin position="939"/>
        <end position="949"/>
    </location>
</feature>
<evidence type="ECO:0000313" key="3">
    <source>
        <dbReference type="EMBL" id="KAF7994540.1"/>
    </source>
</evidence>
<accession>A0A834XYT0</accession>
<organism evidence="3 4">
    <name type="scientific">Aphidius gifuensis</name>
    <name type="common">Parasitoid wasp</name>
    <dbReference type="NCBI Taxonomy" id="684658"/>
    <lineage>
        <taxon>Eukaryota</taxon>
        <taxon>Metazoa</taxon>
        <taxon>Ecdysozoa</taxon>
        <taxon>Arthropoda</taxon>
        <taxon>Hexapoda</taxon>
        <taxon>Insecta</taxon>
        <taxon>Pterygota</taxon>
        <taxon>Neoptera</taxon>
        <taxon>Endopterygota</taxon>
        <taxon>Hymenoptera</taxon>
        <taxon>Apocrita</taxon>
        <taxon>Ichneumonoidea</taxon>
        <taxon>Braconidae</taxon>
        <taxon>Aphidiinae</taxon>
        <taxon>Aphidius</taxon>
    </lineage>
</organism>
<evidence type="ECO:0000256" key="1">
    <source>
        <dbReference type="SAM" id="MobiDB-lite"/>
    </source>
</evidence>
<evidence type="ECO:0000313" key="4">
    <source>
        <dbReference type="Proteomes" id="UP000639338"/>
    </source>
</evidence>
<dbReference type="Pfam" id="PF10264">
    <property type="entry name" value="WHD_Storkhead"/>
    <property type="match status" value="1"/>
</dbReference>
<feature type="compositionally biased region" description="Polar residues" evidence="1">
    <location>
        <begin position="39"/>
        <end position="54"/>
    </location>
</feature>
<protein>
    <recommendedName>
        <fullName evidence="2">Winged helix Storkhead-box1 domain-containing protein</fullName>
    </recommendedName>
</protein>
<dbReference type="EMBL" id="JACMRX010000002">
    <property type="protein sequence ID" value="KAF7994540.1"/>
    <property type="molecule type" value="Genomic_DNA"/>
</dbReference>
<dbReference type="GO" id="GO:0005737">
    <property type="term" value="C:cytoplasm"/>
    <property type="evidence" value="ECO:0007669"/>
    <property type="project" value="TreeGrafter"/>
</dbReference>
<name>A0A834XYT0_APHGI</name>
<keyword evidence="4" id="KW-1185">Reference proteome</keyword>
<feature type="region of interest" description="Disordered" evidence="1">
    <location>
        <begin position="35"/>
        <end position="54"/>
    </location>
</feature>
<feature type="region of interest" description="Disordered" evidence="1">
    <location>
        <begin position="1021"/>
        <end position="1047"/>
    </location>
</feature>
<feature type="compositionally biased region" description="Low complexity" evidence="1">
    <location>
        <begin position="626"/>
        <end position="653"/>
    </location>
</feature>
<dbReference type="GO" id="GO:0000977">
    <property type="term" value="F:RNA polymerase II transcription regulatory region sequence-specific DNA binding"/>
    <property type="evidence" value="ECO:0007669"/>
    <property type="project" value="TreeGrafter"/>
</dbReference>
<feature type="domain" description="Winged helix Storkhead-box1" evidence="2">
    <location>
        <begin position="146"/>
        <end position="224"/>
    </location>
</feature>
<dbReference type="Proteomes" id="UP000639338">
    <property type="component" value="Unassembled WGS sequence"/>
</dbReference>
<feature type="region of interest" description="Disordered" evidence="1">
    <location>
        <begin position="230"/>
        <end position="252"/>
    </location>
</feature>
<sequence>MASLLINNEMGTNESGSTRCIILLQRALAIQLSRGGPTTPKSITSNSHNNDTSIDQHPADEMWMYDKGYNLFQSFLESNSKCWWNAALIDATRQLRYKGHVSPGILMVGGPPCALEVLRAAWSRNVLRPPADHAITCLGDIEDCLMAPVSQGQFTPLPEALCWAILELTTQRQAATLDTLRSALKYAFPSMQRPSRELVYDALAKLIQERKIYHTSQGYFVVTPETKRLRKDSSNGSKRNSRDIGNCRGQGGMLMSNDEAMALVHGEMMTLRDGNVTHQAVQTNLADVICGGNPNDKVLFARCRSVPGRLERRHSLRIWGSAKRLHRSGSSRSLPRRPERSETSSSIEFTSTDSTTRTPTSLSGIFSEKIGLLSRLFRRTTRRKGAISDEGKNSPLMGTFSAQYPPTEWFNPRVVHLHSVATQTKSIKEGLDQSQTSFRVWDDTYSVRSATLPRRHNQQSNDSTSLLANSTPRSSRRHRSPSSSTLPRSKCSSLSRCTSRASVLPTTAPTTNGASTKTSTPLPSPPPSPISQPELSSSSPLPPPPPTPPLPLPQQQQPAQLSSSASSLYSTNKSAGSNNSIKTTNTNTNTLKSSGSTSSTNATTVRLGRTSSTRYNTRRQHHDLNSNKNSSNNNHHSNSSSSSNPTKSLSKSNRVQQQKSNLNDRKTLSHSSSTTVNQKIITNSSSSSSTTTTTTLPSSSSSSLSSSSLNPWKMIQHQTGTTLTPLQETQNSITLQVSTNLSPNKNNSITTSTTTTTTTPSSPPSNDNYDRISSNTSSTTTTISGTPGTKIYVHQNNNNSPINSIIKFDNSNKTTINNDNNHMYDKKIDTTIVNYVDKEKDELISEKIKLAIYENEKLINKNIEDDDNNKKKYKQLIKIDRPSSLYTTRDNNQLNDNKLKIDDDITLINKLKSTNKLNNNSKINLTDNEREKNTMTLINDNNSSSITNIPTMKNTNDAMNNSRKLSLSLSKDTLSYRNLLRPDSKNNIISNPPSPTKSFDGIGGSFNNVYIDNLDFAKKQLRAPQGSEPSLDKTATTTTSSSSSTKTTTACPIISRYDLHSYPSLSDMQVQFTSLAAQKILNGCPINSVDTLVEVNMAASDSKPDNRDVTVHTDFGLV</sequence>
<dbReference type="GO" id="GO:0006357">
    <property type="term" value="P:regulation of transcription by RNA polymerase II"/>
    <property type="evidence" value="ECO:0007669"/>
    <property type="project" value="InterPro"/>
</dbReference>
<dbReference type="GO" id="GO:0005634">
    <property type="term" value="C:nucleus"/>
    <property type="evidence" value="ECO:0007669"/>
    <property type="project" value="TreeGrafter"/>
</dbReference>
<feature type="region of interest" description="Disordered" evidence="1">
    <location>
        <begin position="450"/>
        <end position="708"/>
    </location>
</feature>
<feature type="compositionally biased region" description="Low complexity" evidence="1">
    <location>
        <begin position="1033"/>
        <end position="1047"/>
    </location>
</feature>
<comment type="caution">
    <text evidence="3">The sequence shown here is derived from an EMBL/GenBank/DDBJ whole genome shotgun (WGS) entry which is preliminary data.</text>
</comment>
<dbReference type="PANTHER" id="PTHR22437:SF0">
    <property type="entry name" value="FI21431P1"/>
    <property type="match status" value="1"/>
</dbReference>
<feature type="compositionally biased region" description="Pro residues" evidence="1">
    <location>
        <begin position="540"/>
        <end position="552"/>
    </location>
</feature>
<proteinExistence type="predicted"/>
<feature type="compositionally biased region" description="Low complexity" evidence="1">
    <location>
        <begin position="684"/>
        <end position="708"/>
    </location>
</feature>
<feature type="compositionally biased region" description="Low complexity" evidence="1">
    <location>
        <begin position="343"/>
        <end position="362"/>
    </location>
</feature>
<dbReference type="PANTHER" id="PTHR22437">
    <property type="entry name" value="WINGED HELIX DOMAIN-CONTAINING PROTEIN"/>
    <property type="match status" value="1"/>
</dbReference>
<evidence type="ECO:0000259" key="2">
    <source>
        <dbReference type="Pfam" id="PF10264"/>
    </source>
</evidence>
<dbReference type="InterPro" id="IPR040126">
    <property type="entry name" value="STOX1/2"/>
</dbReference>
<feature type="compositionally biased region" description="Low complexity" evidence="1">
    <location>
        <begin position="742"/>
        <end position="788"/>
    </location>
</feature>
<dbReference type="AlphaFoldDB" id="A0A834XYT0"/>
<feature type="region of interest" description="Disordered" evidence="1">
    <location>
        <begin position="324"/>
        <end position="362"/>
    </location>
</feature>
<reference evidence="3 4" key="1">
    <citation type="submission" date="2020-08" db="EMBL/GenBank/DDBJ databases">
        <title>Aphidius gifuensis genome sequencing and assembly.</title>
        <authorList>
            <person name="Du Z."/>
        </authorList>
    </citation>
    <scope>NUCLEOTIDE SEQUENCE [LARGE SCALE GENOMIC DNA]</scope>
    <source>
        <strain evidence="3">YNYX2018</strain>
        <tissue evidence="3">Adults</tissue>
    </source>
</reference>
<feature type="compositionally biased region" description="Polar residues" evidence="1">
    <location>
        <begin position="669"/>
        <end position="683"/>
    </location>
</feature>
<feature type="compositionally biased region" description="Polar residues" evidence="1">
    <location>
        <begin position="496"/>
        <end position="518"/>
    </location>
</feature>